<reference evidence="3 4" key="1">
    <citation type="journal article" date="2019" name="Int. J. Syst. Evol. Microbiol.">
        <title>The Global Catalogue of Microorganisms (GCM) 10K type strain sequencing project: providing services to taxonomists for standard genome sequencing and annotation.</title>
        <authorList>
            <consortium name="The Broad Institute Genomics Platform"/>
            <consortium name="The Broad Institute Genome Sequencing Center for Infectious Disease"/>
            <person name="Wu L."/>
            <person name="Ma J."/>
        </authorList>
    </citation>
    <scope>NUCLEOTIDE SEQUENCE [LARGE SCALE GENOMIC DNA]</scope>
    <source>
        <strain evidence="3 4">JCM 12393</strain>
    </source>
</reference>
<feature type="compositionally biased region" description="Low complexity" evidence="1">
    <location>
        <begin position="28"/>
        <end position="41"/>
    </location>
</feature>
<keyword evidence="4" id="KW-1185">Reference proteome</keyword>
<feature type="region of interest" description="Disordered" evidence="1">
    <location>
        <begin position="28"/>
        <end position="49"/>
    </location>
</feature>
<feature type="chain" id="PRO_5045900919" evidence="2">
    <location>
        <begin position="26"/>
        <end position="49"/>
    </location>
</feature>
<evidence type="ECO:0000313" key="4">
    <source>
        <dbReference type="Proteomes" id="UP001499863"/>
    </source>
</evidence>
<accession>A0ABN1XUI4</accession>
<evidence type="ECO:0000256" key="1">
    <source>
        <dbReference type="SAM" id="MobiDB-lite"/>
    </source>
</evidence>
<evidence type="ECO:0000256" key="2">
    <source>
        <dbReference type="SAM" id="SignalP"/>
    </source>
</evidence>
<evidence type="ECO:0000313" key="3">
    <source>
        <dbReference type="EMBL" id="GAA1390361.1"/>
    </source>
</evidence>
<dbReference type="RefSeq" id="WP_344331320.1">
    <property type="nucleotide sequence ID" value="NZ_BAAAKJ010000096.1"/>
</dbReference>
<name>A0ABN1XUI4_9ACTN</name>
<comment type="caution">
    <text evidence="3">The sequence shown here is derived from an EMBL/GenBank/DDBJ whole genome shotgun (WGS) entry which is preliminary data.</text>
</comment>
<proteinExistence type="predicted"/>
<protein>
    <submittedName>
        <fullName evidence="3">Uncharacterized protein</fullName>
    </submittedName>
</protein>
<dbReference type="EMBL" id="BAAAKJ010000096">
    <property type="protein sequence ID" value="GAA1390361.1"/>
    <property type="molecule type" value="Genomic_DNA"/>
</dbReference>
<sequence length="49" mass="4619">MLRTRIAQATAVVAVALTVIGVAPAAATASAPIGAPASTASQDSLGWGG</sequence>
<feature type="signal peptide" evidence="2">
    <location>
        <begin position="1"/>
        <end position="25"/>
    </location>
</feature>
<gene>
    <name evidence="3" type="ORF">GCM10009639_19000</name>
</gene>
<keyword evidence="2" id="KW-0732">Signal</keyword>
<dbReference type="Proteomes" id="UP001499863">
    <property type="component" value="Unassembled WGS sequence"/>
</dbReference>
<organism evidence="3 4">
    <name type="scientific">Kitasatospora putterlickiae</name>
    <dbReference type="NCBI Taxonomy" id="221725"/>
    <lineage>
        <taxon>Bacteria</taxon>
        <taxon>Bacillati</taxon>
        <taxon>Actinomycetota</taxon>
        <taxon>Actinomycetes</taxon>
        <taxon>Kitasatosporales</taxon>
        <taxon>Streptomycetaceae</taxon>
        <taxon>Kitasatospora</taxon>
    </lineage>
</organism>